<dbReference type="InterPro" id="IPR042175">
    <property type="entry name" value="Cell/Rod_MreC_2"/>
</dbReference>
<evidence type="ECO:0000313" key="9">
    <source>
        <dbReference type="Proteomes" id="UP000306477"/>
    </source>
</evidence>
<dbReference type="Proteomes" id="UP000306477">
    <property type="component" value="Unassembled WGS sequence"/>
</dbReference>
<dbReference type="NCBIfam" id="TIGR00219">
    <property type="entry name" value="mreC"/>
    <property type="match status" value="1"/>
</dbReference>
<gene>
    <name evidence="8" type="primary">mreC</name>
    <name evidence="8" type="ORF">E1I69_00210</name>
</gene>
<accession>A0A4S3PZC6</accession>
<feature type="domain" description="Rod shape-determining protein MreC beta-barrel core" evidence="7">
    <location>
        <begin position="123"/>
        <end position="274"/>
    </location>
</feature>
<dbReference type="PANTHER" id="PTHR34138">
    <property type="entry name" value="CELL SHAPE-DETERMINING PROTEIN MREC"/>
    <property type="match status" value="1"/>
</dbReference>
<reference evidence="8 9" key="1">
    <citation type="journal article" date="2019" name="Indoor Air">
        <title>Impacts of indoor surface finishes on bacterial viability.</title>
        <authorList>
            <person name="Hu J."/>
            <person name="Maamar S.B."/>
            <person name="Glawe A.J."/>
            <person name="Gottel N."/>
            <person name="Gilbert J.A."/>
            <person name="Hartmann E.M."/>
        </authorList>
    </citation>
    <scope>NUCLEOTIDE SEQUENCE [LARGE SCALE GENOMIC DNA]</scope>
    <source>
        <strain evidence="8 9">AF060A6</strain>
    </source>
</reference>
<dbReference type="Gene3D" id="1.20.5.490">
    <property type="entry name" value="Single helix bin"/>
    <property type="match status" value="1"/>
</dbReference>
<feature type="coiled-coil region" evidence="6">
    <location>
        <begin position="79"/>
        <end position="113"/>
    </location>
</feature>
<evidence type="ECO:0000313" key="8">
    <source>
        <dbReference type="EMBL" id="THE15307.1"/>
    </source>
</evidence>
<organism evidence="8 9">
    <name type="scientific">Bacillus timonensis</name>
    <dbReference type="NCBI Taxonomy" id="1033734"/>
    <lineage>
        <taxon>Bacteria</taxon>
        <taxon>Bacillati</taxon>
        <taxon>Bacillota</taxon>
        <taxon>Bacilli</taxon>
        <taxon>Bacillales</taxon>
        <taxon>Bacillaceae</taxon>
        <taxon>Bacillus</taxon>
    </lineage>
</organism>
<keyword evidence="6" id="KW-0175">Coiled coil</keyword>
<dbReference type="InterPro" id="IPR007221">
    <property type="entry name" value="MreC"/>
</dbReference>
<comment type="function">
    <text evidence="5">Involved in formation and maintenance of cell shape.</text>
</comment>
<evidence type="ECO:0000256" key="2">
    <source>
        <dbReference type="ARBA" id="ARBA00013855"/>
    </source>
</evidence>
<comment type="similarity">
    <text evidence="1 5">Belongs to the MreC family.</text>
</comment>
<dbReference type="EMBL" id="SLUB01000001">
    <property type="protein sequence ID" value="THE15307.1"/>
    <property type="molecule type" value="Genomic_DNA"/>
</dbReference>
<dbReference type="AlphaFoldDB" id="A0A4S3PZC6"/>
<name>A0A4S3PZC6_9BACI</name>
<evidence type="ECO:0000256" key="6">
    <source>
        <dbReference type="SAM" id="Coils"/>
    </source>
</evidence>
<dbReference type="InterPro" id="IPR042177">
    <property type="entry name" value="Cell/Rod_1"/>
</dbReference>
<proteinExistence type="inferred from homology"/>
<keyword evidence="3 5" id="KW-0133">Cell shape</keyword>
<dbReference type="Gene3D" id="2.40.10.350">
    <property type="entry name" value="Rod shape-determining protein MreC, domain 2"/>
    <property type="match status" value="1"/>
</dbReference>
<dbReference type="GO" id="GO:0005886">
    <property type="term" value="C:plasma membrane"/>
    <property type="evidence" value="ECO:0007669"/>
    <property type="project" value="TreeGrafter"/>
</dbReference>
<dbReference type="PANTHER" id="PTHR34138:SF1">
    <property type="entry name" value="CELL SHAPE-DETERMINING PROTEIN MREC"/>
    <property type="match status" value="1"/>
</dbReference>
<dbReference type="GO" id="GO:0008360">
    <property type="term" value="P:regulation of cell shape"/>
    <property type="evidence" value="ECO:0007669"/>
    <property type="project" value="UniProtKB-KW"/>
</dbReference>
<dbReference type="RefSeq" id="WP_136377632.1">
    <property type="nucleotide sequence ID" value="NZ_SLUB01000001.1"/>
</dbReference>
<keyword evidence="9" id="KW-1185">Reference proteome</keyword>
<sequence>MPQFFLNKRLIILLVCIIVLVALIGFSLKEREKLSWPEQFLKDSVGWVQSIFHQPSQAIAGFFDNVNHIQNTFEENKLLKEKLDSYGKLEATVQELEKENEKLRDVLKKTESLDHFNKIQATVIGRNPDQWHEIITVNRGTRHGVKVDMAVITSKGLIGKVKHANSFTSTIQLLSSPNRINRISAYIQGDTKIMGLIEGYDEEKEALLFKINTPDSKIEKDQKVLTSGLGGIFPSELYIGEVMDVVPDDYGLTKTAYIKPAADFYEIDHVIIVERTMIVPNEEEEES</sequence>
<protein>
    <recommendedName>
        <fullName evidence="2 5">Cell shape-determining protein MreC</fullName>
    </recommendedName>
    <alternativeName>
        <fullName evidence="4 5">Cell shape protein MreC</fullName>
    </alternativeName>
</protein>
<dbReference type="Pfam" id="PF04085">
    <property type="entry name" value="MreC"/>
    <property type="match status" value="1"/>
</dbReference>
<evidence type="ECO:0000256" key="1">
    <source>
        <dbReference type="ARBA" id="ARBA00009369"/>
    </source>
</evidence>
<dbReference type="Gene3D" id="2.40.10.340">
    <property type="entry name" value="Rod shape-determining protein MreC, domain 1"/>
    <property type="match status" value="1"/>
</dbReference>
<dbReference type="PIRSF" id="PIRSF038471">
    <property type="entry name" value="MreC"/>
    <property type="match status" value="1"/>
</dbReference>
<evidence type="ECO:0000256" key="4">
    <source>
        <dbReference type="ARBA" id="ARBA00032089"/>
    </source>
</evidence>
<dbReference type="STRING" id="1033734.GCA_000285535_03663"/>
<dbReference type="InterPro" id="IPR055342">
    <property type="entry name" value="MreC_beta-barrel_core"/>
</dbReference>
<evidence type="ECO:0000256" key="3">
    <source>
        <dbReference type="ARBA" id="ARBA00022960"/>
    </source>
</evidence>
<dbReference type="OrthoDB" id="9792313at2"/>
<comment type="caution">
    <text evidence="8">The sequence shown here is derived from an EMBL/GenBank/DDBJ whole genome shotgun (WGS) entry which is preliminary data.</text>
</comment>
<evidence type="ECO:0000256" key="5">
    <source>
        <dbReference type="PIRNR" id="PIRNR038471"/>
    </source>
</evidence>
<evidence type="ECO:0000259" key="7">
    <source>
        <dbReference type="Pfam" id="PF04085"/>
    </source>
</evidence>